<reference evidence="2 3" key="1">
    <citation type="journal article" date="2009" name="J. Bacteriol.">
        <title>Complete genome sequence of Robiginitalea biformata HTCC2501.</title>
        <authorList>
            <person name="Oh H.M."/>
            <person name="Giovannoni S.J."/>
            <person name="Lee K."/>
            <person name="Ferriera S."/>
            <person name="Johnson J."/>
            <person name="Cho J.C."/>
        </authorList>
    </citation>
    <scope>NUCLEOTIDE SEQUENCE [LARGE SCALE GENOMIC DNA]</scope>
    <source>
        <strain evidence="3">ATCC BAA-864 / HTCC2501 / KCTC 12146</strain>
    </source>
</reference>
<dbReference type="STRING" id="313596.RB2501_10327"/>
<feature type="region of interest" description="Disordered" evidence="1">
    <location>
        <begin position="1"/>
        <end position="190"/>
    </location>
</feature>
<organism evidence="2 3">
    <name type="scientific">Robiginitalea biformata (strain ATCC BAA-864 / DSM 15991 / KCTC 12146 / HTCC2501)</name>
    <dbReference type="NCBI Taxonomy" id="313596"/>
    <lineage>
        <taxon>Bacteria</taxon>
        <taxon>Pseudomonadati</taxon>
        <taxon>Bacteroidota</taxon>
        <taxon>Flavobacteriia</taxon>
        <taxon>Flavobacteriales</taxon>
        <taxon>Flavobacteriaceae</taxon>
        <taxon>Robiginitalea</taxon>
    </lineage>
</organism>
<protein>
    <submittedName>
        <fullName evidence="2">Uncharacterized protein</fullName>
    </submittedName>
</protein>
<dbReference type="Proteomes" id="UP000009049">
    <property type="component" value="Chromosome"/>
</dbReference>
<dbReference type="KEGG" id="rbi:RB2501_10327"/>
<feature type="compositionally biased region" description="Gly residues" evidence="1">
    <location>
        <begin position="174"/>
        <end position="186"/>
    </location>
</feature>
<dbReference type="OrthoDB" id="4312432at2"/>
<feature type="compositionally biased region" description="Basic and acidic residues" evidence="1">
    <location>
        <begin position="55"/>
        <end position="75"/>
    </location>
</feature>
<name>A4CM22_ROBBH</name>
<sequence>MAKSTGKPGAQAKGGRSGSTRSSKSDSRAGYGNNPKDRGYVDGGYEARGYNDPGYDDRGYDDRGYDDRGYNDKGYQDTGYQDGGSDSGNYGKGQGRDTYTDSPQDTYASGKGAGGYSPGDDYVSSPVSKGDPYNREVEDNPSTGYYSDDPYSDNEPIQDPPYDGYDDPVSKQPGGNGYAAKGGGDGLPDADMVFTEEEVYGNSSQPEADMVFTEEEVYGEGPRREEGTSQPQPRGDVFDRSATAFGQIRFRNARDIDQFFADNSDQPDFMSWFGTHIGGRGPWQHRRFGRISAENRSRFSMVWDRIPLIYRGRSEEYSINLFQFLGLVSIMINEVGQTFTPIRERGSLRYMFGTIIPASRTRPQRSKRSYNDFGRSATHRNNKTAYELFNDPAFLEAHRDEALYERVARTTDRVWDGHVYPNGFPTDPDQGGIITQADFYKFSGRGLVQTTWSGAYMRLIDATLQYEGSNRIILEYRNAWRGKRSSGLSIRDIASQTKNSDWDRLFMETNNEFACLAVYCFQHAKNDFLQIPTDAARLRATQTASSGSGSIFYVGYRVGGSRRYGELVRERVMQMLSRLLHDTRQA</sequence>
<dbReference type="HOGENOM" id="CLU_465297_0_0_10"/>
<feature type="region of interest" description="Disordered" evidence="1">
    <location>
        <begin position="217"/>
        <end position="238"/>
    </location>
</feature>
<dbReference type="AlphaFoldDB" id="A4CM22"/>
<evidence type="ECO:0000313" key="2">
    <source>
        <dbReference type="EMBL" id="EAR14714.1"/>
    </source>
</evidence>
<accession>A4CM22</accession>
<gene>
    <name evidence="2" type="ordered locus">RB2501_10327</name>
</gene>
<dbReference type="RefSeq" id="WP_015754035.1">
    <property type="nucleotide sequence ID" value="NC_013222.1"/>
</dbReference>
<evidence type="ECO:0000256" key="1">
    <source>
        <dbReference type="SAM" id="MobiDB-lite"/>
    </source>
</evidence>
<feature type="compositionally biased region" description="Gly residues" evidence="1">
    <location>
        <begin position="81"/>
        <end position="93"/>
    </location>
</feature>
<dbReference type="eggNOG" id="ENOG5033G8R">
    <property type="taxonomic scope" value="Bacteria"/>
</dbReference>
<dbReference type="EMBL" id="CP001712">
    <property type="protein sequence ID" value="EAR14714.1"/>
    <property type="molecule type" value="Genomic_DNA"/>
</dbReference>
<evidence type="ECO:0000313" key="3">
    <source>
        <dbReference type="Proteomes" id="UP000009049"/>
    </source>
</evidence>
<keyword evidence="3" id="KW-1185">Reference proteome</keyword>
<proteinExistence type="predicted"/>